<keyword evidence="2" id="KW-0134">Cell wall</keyword>
<evidence type="ECO:0000256" key="5">
    <source>
        <dbReference type="ARBA" id="ARBA00022737"/>
    </source>
</evidence>
<gene>
    <name evidence="10" type="ORF">HCJ59_15425</name>
</gene>
<feature type="compositionally biased region" description="Polar residues" evidence="7">
    <location>
        <begin position="71"/>
        <end position="85"/>
    </location>
</feature>
<feature type="domain" description="Gram-positive cocci surface proteins LPxTG" evidence="9">
    <location>
        <begin position="97"/>
        <end position="133"/>
    </location>
</feature>
<dbReference type="Pfam" id="PF00746">
    <property type="entry name" value="Gram_pos_anchor"/>
    <property type="match status" value="1"/>
</dbReference>
<feature type="region of interest" description="Disordered" evidence="7">
    <location>
        <begin position="54"/>
        <end position="106"/>
    </location>
</feature>
<dbReference type="Gene3D" id="3.10.20.320">
    <property type="entry name" value="Putative peptidoglycan bound protein (lpxtg motif)"/>
    <property type="match status" value="1"/>
</dbReference>
<dbReference type="InterPro" id="IPR019931">
    <property type="entry name" value="LPXTG_anchor"/>
</dbReference>
<evidence type="ECO:0000256" key="1">
    <source>
        <dbReference type="ARBA" id="ARBA00004168"/>
    </source>
</evidence>
<keyword evidence="8" id="KW-0812">Transmembrane</keyword>
<keyword evidence="11" id="KW-1185">Reference proteome</keyword>
<proteinExistence type="predicted"/>
<evidence type="ECO:0000256" key="2">
    <source>
        <dbReference type="ARBA" id="ARBA00022512"/>
    </source>
</evidence>
<protein>
    <submittedName>
        <fullName evidence="10">MucBP domain-containing protein</fullName>
    </submittedName>
</protein>
<evidence type="ECO:0000313" key="11">
    <source>
        <dbReference type="Proteomes" id="UP000587800"/>
    </source>
</evidence>
<feature type="compositionally biased region" description="Basic and acidic residues" evidence="7">
    <location>
        <begin position="86"/>
        <end position="96"/>
    </location>
</feature>
<evidence type="ECO:0000256" key="8">
    <source>
        <dbReference type="SAM" id="Phobius"/>
    </source>
</evidence>
<evidence type="ECO:0000256" key="3">
    <source>
        <dbReference type="ARBA" id="ARBA00022525"/>
    </source>
</evidence>
<feature type="transmembrane region" description="Helical" evidence="8">
    <location>
        <begin position="107"/>
        <end position="124"/>
    </location>
</feature>
<feature type="compositionally biased region" description="Polar residues" evidence="7">
    <location>
        <begin position="97"/>
        <end position="106"/>
    </location>
</feature>
<feature type="non-terminal residue" evidence="10">
    <location>
        <position position="1"/>
    </location>
</feature>
<comment type="subcellular location">
    <subcellularLocation>
        <location evidence="1">Secreted</location>
        <location evidence="1">Cell wall</location>
        <topology evidence="1">Peptidoglycan-anchor</topology>
    </subcellularLocation>
</comment>
<evidence type="ECO:0000259" key="9">
    <source>
        <dbReference type="PROSITE" id="PS50847"/>
    </source>
</evidence>
<comment type="caution">
    <text evidence="10">The sequence shown here is derived from an EMBL/GenBank/DDBJ whole genome shotgun (WGS) entry which is preliminary data.</text>
</comment>
<keyword evidence="4" id="KW-0732">Signal</keyword>
<dbReference type="Proteomes" id="UP000587800">
    <property type="component" value="Unassembled WGS sequence"/>
</dbReference>
<keyword evidence="3" id="KW-0964">Secreted</keyword>
<keyword evidence="8" id="KW-1133">Transmembrane helix</keyword>
<sequence>NVGDTYTSTAKDIEGWLLETTPENATGTFNDTAQTVTYVYGKNTDDIIPLSLLEEPTTPSDDKIADGKLNVTPTGKMSIQPTVTKEPTKQAKEKSSLPKTGDSTQNSGILAGLALLLFGIALFMRHSTRKNKK</sequence>
<dbReference type="InterPro" id="IPR009459">
    <property type="entry name" value="MucBP_dom"/>
</dbReference>
<evidence type="ECO:0000256" key="4">
    <source>
        <dbReference type="ARBA" id="ARBA00022729"/>
    </source>
</evidence>
<organism evidence="10 11">
    <name type="scientific">Listeria immobilis</name>
    <dbReference type="NCBI Taxonomy" id="2713502"/>
    <lineage>
        <taxon>Bacteria</taxon>
        <taxon>Bacillati</taxon>
        <taxon>Bacillota</taxon>
        <taxon>Bacilli</taxon>
        <taxon>Bacillales</taxon>
        <taxon>Listeriaceae</taxon>
        <taxon>Listeria</taxon>
    </lineage>
</organism>
<keyword evidence="8" id="KW-0472">Membrane</keyword>
<dbReference type="NCBIfam" id="TIGR01167">
    <property type="entry name" value="LPXTG_anchor"/>
    <property type="match status" value="1"/>
</dbReference>
<reference evidence="10 11" key="1">
    <citation type="submission" date="2020-03" db="EMBL/GenBank/DDBJ databases">
        <title>Soil Listeria distribution.</title>
        <authorList>
            <person name="Liao J."/>
            <person name="Wiedmann M."/>
        </authorList>
    </citation>
    <scope>NUCLEOTIDE SEQUENCE [LARGE SCALE GENOMIC DNA]</scope>
    <source>
        <strain evidence="10 11">FSL L7-1515</strain>
    </source>
</reference>
<dbReference type="Pfam" id="PF06458">
    <property type="entry name" value="MucBP"/>
    <property type="match status" value="1"/>
</dbReference>
<name>A0ABR6T080_9LIST</name>
<dbReference type="PROSITE" id="PS50847">
    <property type="entry name" value="GRAM_POS_ANCHORING"/>
    <property type="match status" value="1"/>
</dbReference>
<evidence type="ECO:0000256" key="7">
    <source>
        <dbReference type="SAM" id="MobiDB-lite"/>
    </source>
</evidence>
<accession>A0ABR6T080</accession>
<evidence type="ECO:0000256" key="6">
    <source>
        <dbReference type="ARBA" id="ARBA00023088"/>
    </source>
</evidence>
<dbReference type="EMBL" id="JAASUB010000031">
    <property type="protein sequence ID" value="MBC1511267.1"/>
    <property type="molecule type" value="Genomic_DNA"/>
</dbReference>
<keyword evidence="6" id="KW-0572">Peptidoglycan-anchor</keyword>
<keyword evidence="5" id="KW-0677">Repeat</keyword>
<dbReference type="RefSeq" id="WP_185395775.1">
    <property type="nucleotide sequence ID" value="NZ_JAASUB010000031.1"/>
</dbReference>
<evidence type="ECO:0000313" key="10">
    <source>
        <dbReference type="EMBL" id="MBC1511267.1"/>
    </source>
</evidence>